<reference evidence="6" key="1">
    <citation type="submission" date="2020-01" db="EMBL/GenBank/DDBJ databases">
        <authorList>
            <person name="Mishra B."/>
        </authorList>
    </citation>
    <scope>NUCLEOTIDE SEQUENCE [LARGE SCALE GENOMIC DNA]</scope>
</reference>
<dbReference type="GO" id="GO:0010411">
    <property type="term" value="P:xyloglucan metabolic process"/>
    <property type="evidence" value="ECO:0007669"/>
    <property type="project" value="InterPro"/>
</dbReference>
<dbReference type="InterPro" id="IPR044791">
    <property type="entry name" value="Beta-glucanase/XTH"/>
</dbReference>
<dbReference type="InterPro" id="IPR013320">
    <property type="entry name" value="ConA-like_dom_sf"/>
</dbReference>
<evidence type="ECO:0000259" key="5">
    <source>
        <dbReference type="PROSITE" id="PS51762"/>
    </source>
</evidence>
<sequence>MLSIIDFVSVLFLIVAAHAAKPRGGSGFDENNVVTWGNVLKLKQGREVQLTMDRAQGSAFESKHNYGSGFFQTRIKLPLKDTAGVVTAFYLTSKGNSHDELDFEFLGNRGGKPIALQTNVFANGRGNREQKYNLWFDPTADFHTYGILWNQYQIVFYVDKIPIRIFKNNKRYGVEYPSKPMKVVASLWNGEEWATSGGKDKIDWSYAPFKANFQGFSDSGCHADGIINAKLCASPTYSWNNKKYSRLSANEQKALKNKYRVTGAIRVSTVTQDATMTYVGEKRRPPGEPPDGGVLWAAKVAGYNSGGLLRLKDVLDDAFVRARVNLEFRDGDR</sequence>
<feature type="active site" description="Proton donor" evidence="3">
    <location>
        <position position="104"/>
    </location>
</feature>
<dbReference type="GO" id="GO:0016762">
    <property type="term" value="F:xyloglucan:xyloglucosyl transferase activity"/>
    <property type="evidence" value="ECO:0007669"/>
    <property type="project" value="InterPro"/>
</dbReference>
<dbReference type="PANTHER" id="PTHR31062">
    <property type="entry name" value="XYLOGLUCAN ENDOTRANSGLUCOSYLASE/HYDROLASE PROTEIN 8-RELATED"/>
    <property type="match status" value="1"/>
</dbReference>
<dbReference type="GO" id="GO:0004553">
    <property type="term" value="F:hydrolase activity, hydrolyzing O-glycosyl compounds"/>
    <property type="evidence" value="ECO:0007669"/>
    <property type="project" value="InterPro"/>
</dbReference>
<evidence type="ECO:0000313" key="6">
    <source>
        <dbReference type="EMBL" id="CAA7049062.1"/>
    </source>
</evidence>
<dbReference type="EMBL" id="CACVBM020001406">
    <property type="protein sequence ID" value="CAA7049062.1"/>
    <property type="molecule type" value="Genomic_DNA"/>
</dbReference>
<gene>
    <name evidence="6" type="ORF">MERR_LOCUS36297</name>
</gene>
<dbReference type="Gene3D" id="2.60.120.200">
    <property type="match status" value="1"/>
</dbReference>
<comment type="caution">
    <text evidence="6">The sequence shown here is derived from an EMBL/GenBank/DDBJ whole genome shotgun (WGS) entry which is preliminary data.</text>
</comment>
<dbReference type="InterPro" id="IPR016455">
    <property type="entry name" value="XTH"/>
</dbReference>
<name>A0A6D2KBC7_9BRAS</name>
<evidence type="ECO:0000256" key="1">
    <source>
        <dbReference type="ARBA" id="ARBA00022801"/>
    </source>
</evidence>
<feature type="active site" description="Nucleophile" evidence="3">
    <location>
        <position position="100"/>
    </location>
</feature>
<dbReference type="PROSITE" id="PS51762">
    <property type="entry name" value="GH16_2"/>
    <property type="match status" value="1"/>
</dbReference>
<keyword evidence="1" id="KW-0378">Hydrolase</keyword>
<feature type="domain" description="GH16" evidence="5">
    <location>
        <begin position="14"/>
        <end position="213"/>
    </location>
</feature>
<protein>
    <recommendedName>
        <fullName evidence="5">GH16 domain-containing protein</fullName>
    </recommendedName>
</protein>
<keyword evidence="2" id="KW-0326">Glycosidase</keyword>
<dbReference type="Pfam" id="PF00722">
    <property type="entry name" value="Glyco_hydro_16"/>
    <property type="match status" value="1"/>
</dbReference>
<dbReference type="SUPFAM" id="SSF49899">
    <property type="entry name" value="Concanavalin A-like lectins/glucanases"/>
    <property type="match status" value="1"/>
</dbReference>
<evidence type="ECO:0000256" key="4">
    <source>
        <dbReference type="SAM" id="SignalP"/>
    </source>
</evidence>
<evidence type="ECO:0000313" key="7">
    <source>
        <dbReference type="Proteomes" id="UP000467841"/>
    </source>
</evidence>
<feature type="signal peptide" evidence="4">
    <location>
        <begin position="1"/>
        <end position="19"/>
    </location>
</feature>
<accession>A0A6D2KBC7</accession>
<organism evidence="6 7">
    <name type="scientific">Microthlaspi erraticum</name>
    <dbReference type="NCBI Taxonomy" id="1685480"/>
    <lineage>
        <taxon>Eukaryota</taxon>
        <taxon>Viridiplantae</taxon>
        <taxon>Streptophyta</taxon>
        <taxon>Embryophyta</taxon>
        <taxon>Tracheophyta</taxon>
        <taxon>Spermatophyta</taxon>
        <taxon>Magnoliopsida</taxon>
        <taxon>eudicotyledons</taxon>
        <taxon>Gunneridae</taxon>
        <taxon>Pentapetalae</taxon>
        <taxon>rosids</taxon>
        <taxon>malvids</taxon>
        <taxon>Brassicales</taxon>
        <taxon>Brassicaceae</taxon>
        <taxon>Coluteocarpeae</taxon>
        <taxon>Microthlaspi</taxon>
    </lineage>
</organism>
<dbReference type="AlphaFoldDB" id="A0A6D2KBC7"/>
<evidence type="ECO:0000256" key="3">
    <source>
        <dbReference type="PIRSR" id="PIRSR608264-1"/>
    </source>
</evidence>
<proteinExistence type="predicted"/>
<dbReference type="InterPro" id="IPR000757">
    <property type="entry name" value="Beta-glucanase-like"/>
</dbReference>
<dbReference type="Proteomes" id="UP000467841">
    <property type="component" value="Unassembled WGS sequence"/>
</dbReference>
<dbReference type="PRINTS" id="PR00737">
    <property type="entry name" value="GLHYDRLASE16"/>
</dbReference>
<dbReference type="OrthoDB" id="4781at2759"/>
<keyword evidence="4" id="KW-0732">Signal</keyword>
<keyword evidence="7" id="KW-1185">Reference proteome</keyword>
<dbReference type="CDD" id="cd02176">
    <property type="entry name" value="GH16_XET"/>
    <property type="match status" value="1"/>
</dbReference>
<dbReference type="InterPro" id="IPR008264">
    <property type="entry name" value="Beta_glucanase"/>
</dbReference>
<feature type="chain" id="PRO_5025661202" description="GH16 domain-containing protein" evidence="4">
    <location>
        <begin position="20"/>
        <end position="333"/>
    </location>
</feature>
<dbReference type="GO" id="GO:0042546">
    <property type="term" value="P:cell wall biogenesis"/>
    <property type="evidence" value="ECO:0007669"/>
    <property type="project" value="InterPro"/>
</dbReference>
<evidence type="ECO:0000256" key="2">
    <source>
        <dbReference type="ARBA" id="ARBA00023295"/>
    </source>
</evidence>